<dbReference type="VEuPathDB" id="FungiDB:FGRAMPH1_01G06979"/>
<protein>
    <submittedName>
        <fullName evidence="1">Chromosome 1, complete genome</fullName>
    </submittedName>
</protein>
<reference evidence="2" key="5">
    <citation type="submission" date="2017-01" db="UniProtKB">
        <authorList>
            <consortium name="EnsemblFungi"/>
        </authorList>
    </citation>
    <scope>IDENTIFICATION</scope>
    <source>
        <strain evidence="2">PH-1 / ATCC MYA-4620 / FGSC 9075 / NRRL 31084</strain>
    </source>
</reference>
<organism evidence="2">
    <name type="scientific">Gibberella zeae (strain ATCC MYA-4620 / CBS 123657 / FGSC 9075 / NRRL 31084 / PH-1)</name>
    <name type="common">Wheat head blight fungus</name>
    <name type="synonym">Fusarium graminearum</name>
    <dbReference type="NCBI Taxonomy" id="229533"/>
    <lineage>
        <taxon>Eukaryota</taxon>
        <taxon>Fungi</taxon>
        <taxon>Dikarya</taxon>
        <taxon>Ascomycota</taxon>
        <taxon>Pezizomycotina</taxon>
        <taxon>Sordariomycetes</taxon>
        <taxon>Hypocreomycetidae</taxon>
        <taxon>Hypocreales</taxon>
        <taxon>Nectriaceae</taxon>
        <taxon>Fusarium</taxon>
    </lineage>
</organism>
<proteinExistence type="predicted"/>
<dbReference type="EMBL" id="HG970332">
    <property type="protein sequence ID" value="CEF75294.1"/>
    <property type="molecule type" value="Genomic_DNA"/>
</dbReference>
<dbReference type="InParanoid" id="A0A0E0RVL9"/>
<accession>A0A0E0RVL9</accession>
<gene>
    <name evidence="1" type="ORF">FGRAMPH1_01T06979</name>
</gene>
<evidence type="ECO:0000313" key="3">
    <source>
        <dbReference type="Proteomes" id="UP000070720"/>
    </source>
</evidence>
<dbReference type="AlphaFoldDB" id="A0A0E0RVL9"/>
<evidence type="ECO:0000313" key="1">
    <source>
        <dbReference type="EMBL" id="CEF75294.1"/>
    </source>
</evidence>
<reference evidence="2 3" key="2">
    <citation type="journal article" date="2010" name="Nature">
        <title>Comparative genomics reveals mobile pathogenicity chromosomes in Fusarium.</title>
        <authorList>
            <person name="Ma L.J."/>
            <person name="van der Does H.C."/>
            <person name="Borkovich K.A."/>
            <person name="Coleman J.J."/>
            <person name="Daboussi M.J."/>
            <person name="Di Pietro A."/>
            <person name="Dufresne M."/>
            <person name="Freitag M."/>
            <person name="Grabherr M."/>
            <person name="Henrissat B."/>
            <person name="Houterman P.M."/>
            <person name="Kang S."/>
            <person name="Shim W.B."/>
            <person name="Woloshuk C."/>
            <person name="Xie X."/>
            <person name="Xu J.R."/>
            <person name="Antoniw J."/>
            <person name="Baker S.E."/>
            <person name="Bluhm B.H."/>
            <person name="Breakspear A."/>
            <person name="Brown D.W."/>
            <person name="Butchko R.A."/>
            <person name="Chapman S."/>
            <person name="Coulson R."/>
            <person name="Coutinho P.M."/>
            <person name="Danchin E.G."/>
            <person name="Diener A."/>
            <person name="Gale L.R."/>
            <person name="Gardiner D.M."/>
            <person name="Goff S."/>
            <person name="Hammond-Kosack K.E."/>
            <person name="Hilburn K."/>
            <person name="Hua-Van A."/>
            <person name="Jonkers W."/>
            <person name="Kazan K."/>
            <person name="Kodira C.D."/>
            <person name="Koehrsen M."/>
            <person name="Kumar L."/>
            <person name="Lee Y.H."/>
            <person name="Li L."/>
            <person name="Manners J.M."/>
            <person name="Miranda-Saavedra D."/>
            <person name="Mukherjee M."/>
            <person name="Park G."/>
            <person name="Park J."/>
            <person name="Park S.Y."/>
            <person name="Proctor R.H."/>
            <person name="Regev A."/>
            <person name="Ruiz-Roldan M.C."/>
            <person name="Sain D."/>
            <person name="Sakthikumar S."/>
            <person name="Sykes S."/>
            <person name="Schwartz D.C."/>
            <person name="Turgeon B.G."/>
            <person name="Wapinski I."/>
            <person name="Yoder O."/>
            <person name="Young S."/>
            <person name="Zeng Q."/>
            <person name="Zhou S."/>
            <person name="Galagan J."/>
            <person name="Cuomo C.A."/>
            <person name="Kistler H.C."/>
            <person name="Rep M."/>
        </authorList>
    </citation>
    <scope>GENOME REANNOTATION</scope>
    <source>
        <strain evidence="3">ATCC MYA-4620 / CBS 123657 / FGSC 9075 / NRRL 31084 / PH-1</strain>
        <strain evidence="2">PH-1 / ATCC MYA-4620 / FGSC 9075 / NRRL 31084</strain>
    </source>
</reference>
<reference key="3">
    <citation type="submission" date="2014-02" db="EMBL/GenBank/DDBJ databases">
        <title>A revised Fusarium graminearum genomic reference sequence using whole shotgun re-sequencing.</title>
        <authorList>
            <person name="King R."/>
            <person name="Urban M."/>
            <person name="Hassani-Pak K."/>
            <person name="Hammond-Kosack K."/>
        </authorList>
    </citation>
    <scope>NUCLEOTIDE SEQUENCE</scope>
    <source>
        <strain>PH-1</strain>
    </source>
</reference>
<dbReference type="Proteomes" id="UP000070720">
    <property type="component" value="Chromosome 1"/>
</dbReference>
<sequence>MYSAAHAPLRTPFFGCVKRHLISDWRLAETRLWPSTTVRTAADNLIANYRLSALRGWRTSSISGFGSSGAYLTGSPLPSR</sequence>
<dbReference type="EnsemblFungi" id="CEF75294">
    <property type="protein sequence ID" value="CEF75294"/>
    <property type="gene ID" value="FGRRES_15568"/>
</dbReference>
<reference evidence="1 3" key="4">
    <citation type="journal article" date="2015" name="BMC Genomics">
        <title>The completed genome sequence of the pathogenic ascomycete fungus Fusarium graminearum.</title>
        <authorList>
            <person name="King R."/>
            <person name="Urban M."/>
            <person name="Hammond-Kosack M.C."/>
            <person name="Hassani-Pak K."/>
            <person name="Hammond-Kosack K.E."/>
        </authorList>
    </citation>
    <scope>NUCLEOTIDE SEQUENCE [LARGE SCALE GENOMIC DNA]</scope>
    <source>
        <strain evidence="3">ATCC MYA-4620 / CBS 123657 / FGSC 9075 / NRRL 31084 / PH-1</strain>
        <strain evidence="1">PH-1</strain>
    </source>
</reference>
<keyword evidence="3" id="KW-1185">Reference proteome</keyword>
<evidence type="ECO:0000313" key="2">
    <source>
        <dbReference type="EnsemblFungi" id="CEF75294"/>
    </source>
</evidence>
<name>A0A0E0RVL9_GIBZE</name>
<reference evidence="2 3" key="1">
    <citation type="journal article" date="2007" name="Science">
        <title>The Fusarium graminearum genome reveals a link between localized polymorphism and pathogen specialization.</title>
        <authorList>
            <person name="Cuomo C.A."/>
            <person name="Gueldener U."/>
            <person name="Xu J.-R."/>
            <person name="Trail F."/>
            <person name="Turgeon B.G."/>
            <person name="Di Pietro A."/>
            <person name="Walton J.D."/>
            <person name="Ma L.-J."/>
            <person name="Baker S.E."/>
            <person name="Rep M."/>
            <person name="Adam G."/>
            <person name="Antoniw J."/>
            <person name="Baldwin T."/>
            <person name="Calvo S.E."/>
            <person name="Chang Y.-L."/>
            <person name="DeCaprio D."/>
            <person name="Gale L.R."/>
            <person name="Gnerre S."/>
            <person name="Goswami R.S."/>
            <person name="Hammond-Kosack K."/>
            <person name="Harris L.J."/>
            <person name="Hilburn K."/>
            <person name="Kennell J.C."/>
            <person name="Kroken S."/>
            <person name="Magnuson J.K."/>
            <person name="Mannhaupt G."/>
            <person name="Mauceli E.W."/>
            <person name="Mewes H.-W."/>
            <person name="Mitterbauer R."/>
            <person name="Muehlbauer G."/>
            <person name="Muensterkoetter M."/>
            <person name="Nelson D."/>
            <person name="O'Donnell K."/>
            <person name="Ouellet T."/>
            <person name="Qi W."/>
            <person name="Quesneville H."/>
            <person name="Roncero M.I.G."/>
            <person name="Seong K.-Y."/>
            <person name="Tetko I.V."/>
            <person name="Urban M."/>
            <person name="Waalwijk C."/>
            <person name="Ward T.J."/>
            <person name="Yao J."/>
            <person name="Birren B.W."/>
            <person name="Kistler H.C."/>
        </authorList>
    </citation>
    <scope>NUCLEOTIDE SEQUENCE [LARGE SCALE GENOMIC DNA]</scope>
    <source>
        <strain evidence="3">ATCC MYA-4620 / CBS 123657 / FGSC 9075 / NRRL 31084 / PH-1</strain>
        <strain evidence="2">PH-1 / ATCC MYA-4620 / FGSC 9075 / NRRL 31084</strain>
    </source>
</reference>